<proteinExistence type="inferred from homology"/>
<dbReference type="GO" id="GO:0008734">
    <property type="term" value="F:L-aspartate oxidase activity"/>
    <property type="evidence" value="ECO:0007669"/>
    <property type="project" value="UniProtKB-UniRule"/>
</dbReference>
<dbReference type="PRINTS" id="PR00368">
    <property type="entry name" value="FADPNR"/>
</dbReference>
<dbReference type="Gene3D" id="3.90.700.10">
    <property type="entry name" value="Succinate dehydrogenase/fumarate reductase flavoprotein, catalytic domain"/>
    <property type="match status" value="1"/>
</dbReference>
<evidence type="ECO:0000256" key="4">
    <source>
        <dbReference type="ARBA" id="ARBA00012173"/>
    </source>
</evidence>
<evidence type="ECO:0000256" key="3">
    <source>
        <dbReference type="ARBA" id="ARBA00008562"/>
    </source>
</evidence>
<evidence type="ECO:0000259" key="12">
    <source>
        <dbReference type="Pfam" id="PF00890"/>
    </source>
</evidence>
<sequence>MAEAFDILVIGSGVAGLSVALAAAPRRVAVLSRGAFGEDGSSAWAQGGIAAALGEGDSPALHAADTLAAGQRRNDPEAVARLTEAAPATVRWLDALGARFDRGAHGYALGREAAHAHARIVHARGDATGAEVMRALRAAARAAAHVTVLERRCAFELARAADGRVAGVRAHGPAGVELWRAGAVVLASGGIGAVYRYTTNPAYADGSGLALALAAGAEAADLEFVQFHPTALAPRAGERGQLPLLTEALRGAGAVLLDARGRRFMPALHPDAELAPRDVVARAVWAEGARGGAFLDATRAVGGAFPERFPTVFAACMARGLDPRRDAIPVVPAEHYHMGGVRVDAQARTSLPGLYAVGEVAASGVHGANRLASNSLLEGLAFGRALGERLAQSAPEIAPAVLPGTRDWRPLDAAADAELADLMWRHAALVREARGLQAALAELAALRARLPAAAHGGDRLLLAQRMLQAMLARRESVGAHYRSDAPRAACA</sequence>
<dbReference type="EC" id="1.4.3.16" evidence="4 10"/>
<evidence type="ECO:0000256" key="2">
    <source>
        <dbReference type="ARBA" id="ARBA00004950"/>
    </source>
</evidence>
<evidence type="ECO:0000313" key="13">
    <source>
        <dbReference type="EMBL" id="GAP66016.1"/>
    </source>
</evidence>
<evidence type="ECO:0000256" key="11">
    <source>
        <dbReference type="RuleBase" id="RU362049"/>
    </source>
</evidence>
<dbReference type="Pfam" id="PF00890">
    <property type="entry name" value="FAD_binding_2"/>
    <property type="match status" value="1"/>
</dbReference>
<comment type="function">
    <text evidence="11">Catalyzes the oxidation of L-aspartate to iminoaspartate.</text>
</comment>
<dbReference type="FunFam" id="3.90.700.10:FF:000002">
    <property type="entry name" value="L-aspartate oxidase"/>
    <property type="match status" value="1"/>
</dbReference>
<comment type="catalytic activity">
    <reaction evidence="9">
        <text>L-aspartate + O2 = iminosuccinate + H2O2</text>
        <dbReference type="Rhea" id="RHEA:25876"/>
        <dbReference type="ChEBI" id="CHEBI:15379"/>
        <dbReference type="ChEBI" id="CHEBI:16240"/>
        <dbReference type="ChEBI" id="CHEBI:29991"/>
        <dbReference type="ChEBI" id="CHEBI:77875"/>
        <dbReference type="EC" id="1.4.3.16"/>
    </reaction>
    <physiologicalReaction direction="left-to-right" evidence="9">
        <dbReference type="Rhea" id="RHEA:25877"/>
    </physiologicalReaction>
</comment>
<reference evidence="13" key="1">
    <citation type="submission" date="2015-08" db="EMBL/GenBank/DDBJ databases">
        <title>Complete DNA Sequence of Pseudomonas syringae pv. actinidiae, the Causal Agent of Kiwifruit Canker Disease.</title>
        <authorList>
            <person name="Rikkerink E.H.A."/>
            <person name="Fineran P.C."/>
        </authorList>
    </citation>
    <scope>NUCLEOTIDE SEQUENCE</scope>
    <source>
        <strain evidence="13">SkMP5</strain>
    </source>
</reference>
<dbReference type="InterPro" id="IPR037099">
    <property type="entry name" value="Fum_R/Succ_DH_flav-like_C_sf"/>
</dbReference>
<comment type="cofactor">
    <cofactor evidence="1 11">
        <name>FAD</name>
        <dbReference type="ChEBI" id="CHEBI:57692"/>
    </cofactor>
</comment>
<dbReference type="RefSeq" id="WP_062536305.1">
    <property type="nucleotide sequence ID" value="NZ_DF970183.1"/>
</dbReference>
<dbReference type="Gene3D" id="3.50.50.60">
    <property type="entry name" value="FAD/NAD(P)-binding domain"/>
    <property type="match status" value="1"/>
</dbReference>
<evidence type="ECO:0000256" key="1">
    <source>
        <dbReference type="ARBA" id="ARBA00001974"/>
    </source>
</evidence>
<dbReference type="PANTHER" id="PTHR42716:SF2">
    <property type="entry name" value="L-ASPARTATE OXIDASE, CHLOROPLASTIC"/>
    <property type="match status" value="1"/>
</dbReference>
<dbReference type="OrthoDB" id="9806724at2"/>
<dbReference type="STRING" id="1475481.GCA_000953855_01336"/>
<dbReference type="Gene3D" id="1.20.58.100">
    <property type="entry name" value="Fumarate reductase/succinate dehydrogenase flavoprotein-like, C-terminal domain"/>
    <property type="match status" value="1"/>
</dbReference>
<organism evidence="13">
    <name type="scientific">Mizugakiibacter sediminis</name>
    <dbReference type="NCBI Taxonomy" id="1475481"/>
    <lineage>
        <taxon>Bacteria</taxon>
        <taxon>Pseudomonadati</taxon>
        <taxon>Pseudomonadota</taxon>
        <taxon>Gammaproteobacteria</taxon>
        <taxon>Lysobacterales</taxon>
        <taxon>Rhodanobacteraceae</taxon>
        <taxon>Mizugakiibacter</taxon>
    </lineage>
</organism>
<keyword evidence="14" id="KW-1185">Reference proteome</keyword>
<comment type="subcellular location">
    <subcellularLocation>
        <location evidence="11">Cytoplasm</location>
    </subcellularLocation>
</comment>
<evidence type="ECO:0000256" key="9">
    <source>
        <dbReference type="ARBA" id="ARBA00048305"/>
    </source>
</evidence>
<protein>
    <recommendedName>
        <fullName evidence="4 10">L-aspartate oxidase</fullName>
        <ecNumber evidence="4 10">1.4.3.16</ecNumber>
    </recommendedName>
</protein>
<evidence type="ECO:0000256" key="6">
    <source>
        <dbReference type="ARBA" id="ARBA00022642"/>
    </source>
</evidence>
<evidence type="ECO:0000313" key="14">
    <source>
        <dbReference type="Proteomes" id="UP000253740"/>
    </source>
</evidence>
<keyword evidence="6 11" id="KW-0662">Pyridine nucleotide biosynthesis</keyword>
<gene>
    <name evidence="13" type="ORF">MBSD_n1318</name>
</gene>
<keyword evidence="8 11" id="KW-0560">Oxidoreductase</keyword>
<accession>A0A0K8QMP9</accession>
<dbReference type="NCBIfam" id="NF005701">
    <property type="entry name" value="PRK07512.1"/>
    <property type="match status" value="1"/>
</dbReference>
<dbReference type="NCBIfam" id="TIGR00551">
    <property type="entry name" value="nadB"/>
    <property type="match status" value="1"/>
</dbReference>
<evidence type="ECO:0000256" key="5">
    <source>
        <dbReference type="ARBA" id="ARBA00022630"/>
    </source>
</evidence>
<comment type="pathway">
    <text evidence="2 11">Cofactor biosynthesis; NAD(+) biosynthesis; iminoaspartate from L-aspartate (oxidase route): step 1/1.</text>
</comment>
<dbReference type="Proteomes" id="UP000253740">
    <property type="component" value="Unassembled WGS sequence"/>
</dbReference>
<feature type="domain" description="FAD-dependent oxidoreductase 2 FAD-binding" evidence="12">
    <location>
        <begin position="6"/>
        <end position="376"/>
    </location>
</feature>
<dbReference type="EMBL" id="DF970183">
    <property type="protein sequence ID" value="GAP66016.1"/>
    <property type="molecule type" value="Genomic_DNA"/>
</dbReference>
<dbReference type="InterPro" id="IPR005288">
    <property type="entry name" value="NadB"/>
</dbReference>
<dbReference type="InterPro" id="IPR027477">
    <property type="entry name" value="Succ_DH/fumarate_Rdtase_cat_sf"/>
</dbReference>
<dbReference type="GO" id="GO:0034628">
    <property type="term" value="P:'de novo' NAD+ biosynthetic process from L-aspartate"/>
    <property type="evidence" value="ECO:0007669"/>
    <property type="project" value="TreeGrafter"/>
</dbReference>
<dbReference type="UniPathway" id="UPA00253">
    <property type="reaction ID" value="UER00326"/>
</dbReference>
<dbReference type="InterPro" id="IPR003953">
    <property type="entry name" value="FAD-dep_OxRdtase_2_FAD-bd"/>
</dbReference>
<evidence type="ECO:0000256" key="7">
    <source>
        <dbReference type="ARBA" id="ARBA00022827"/>
    </source>
</evidence>
<dbReference type="PANTHER" id="PTHR42716">
    <property type="entry name" value="L-ASPARTATE OXIDASE"/>
    <property type="match status" value="1"/>
</dbReference>
<evidence type="ECO:0000256" key="10">
    <source>
        <dbReference type="NCBIfam" id="TIGR00551"/>
    </source>
</evidence>
<dbReference type="GO" id="GO:0005737">
    <property type="term" value="C:cytoplasm"/>
    <property type="evidence" value="ECO:0007669"/>
    <property type="project" value="UniProtKB-SubCell"/>
</dbReference>
<dbReference type="InterPro" id="IPR036188">
    <property type="entry name" value="FAD/NAD-bd_sf"/>
</dbReference>
<dbReference type="PRINTS" id="PR00411">
    <property type="entry name" value="PNDRDTASEI"/>
</dbReference>
<dbReference type="SUPFAM" id="SSF56425">
    <property type="entry name" value="Succinate dehydrogenase/fumarate reductase flavoprotein, catalytic domain"/>
    <property type="match status" value="1"/>
</dbReference>
<name>A0A0K8QMP9_9GAMM</name>
<evidence type="ECO:0000256" key="8">
    <source>
        <dbReference type="ARBA" id="ARBA00023002"/>
    </source>
</evidence>
<keyword evidence="5 11" id="KW-0285">Flavoprotein</keyword>
<dbReference type="SUPFAM" id="SSF46977">
    <property type="entry name" value="Succinate dehydrogenase/fumarate reductase flavoprotein C-terminal domain"/>
    <property type="match status" value="1"/>
</dbReference>
<dbReference type="SUPFAM" id="SSF51905">
    <property type="entry name" value="FAD/NAD(P)-binding domain"/>
    <property type="match status" value="1"/>
</dbReference>
<comment type="similarity">
    <text evidence="3 11">Belongs to the FAD-dependent oxidoreductase 2 family. NadB subfamily.</text>
</comment>
<keyword evidence="7 11" id="KW-0274">FAD</keyword>
<dbReference type="AlphaFoldDB" id="A0A0K8QMP9"/>